<evidence type="ECO:0000256" key="6">
    <source>
        <dbReference type="SAM" id="MobiDB-lite"/>
    </source>
</evidence>
<keyword evidence="2" id="KW-1003">Cell membrane</keyword>
<comment type="subcellular location">
    <subcellularLocation>
        <location evidence="1">Cell membrane</location>
        <topology evidence="1">Multi-pass membrane protein</topology>
    </subcellularLocation>
</comment>
<evidence type="ECO:0000313" key="9">
    <source>
        <dbReference type="EMBL" id="MCV6989607.1"/>
    </source>
</evidence>
<reference evidence="9" key="1">
    <citation type="submission" date="2020-07" db="EMBL/GenBank/DDBJ databases">
        <authorList>
            <person name="Pettersson B.M.F."/>
            <person name="Behra P.R.K."/>
            <person name="Ramesh M."/>
            <person name="Das S."/>
            <person name="Dasgupta S."/>
            <person name="Kirsebom L.A."/>
        </authorList>
    </citation>
    <scope>NUCLEOTIDE SEQUENCE</scope>
    <source>
        <strain evidence="9">DSM 45439</strain>
    </source>
</reference>
<dbReference type="InterPro" id="IPR018076">
    <property type="entry name" value="T2SS_GspF_dom"/>
</dbReference>
<sequence>MDLAAVLLAAAVLMGPGPSLTRRRAGTPARAEGPRREPGPGRGRGPDPLAIASCLDVLAVCLGAGMAVSAAAAAAVPSAPAQLGRVLRRAADLLALGADPAVAWSMPPDPPGGPADPQIDALLRLARRSAASGAALAGGVAELADQSRSDAAHTAAAAAERAGVLIAGPLGLCFLPAFVCLGIVPVVAGLAGDVLRSGLL</sequence>
<organism evidence="9 10">
    <name type="scientific">Mycobacterium bouchedurhonense</name>
    <dbReference type="NCBI Taxonomy" id="701041"/>
    <lineage>
        <taxon>Bacteria</taxon>
        <taxon>Bacillati</taxon>
        <taxon>Actinomycetota</taxon>
        <taxon>Actinomycetes</taxon>
        <taxon>Mycobacteriales</taxon>
        <taxon>Mycobacteriaceae</taxon>
        <taxon>Mycobacterium</taxon>
        <taxon>Mycobacterium avium complex (MAC)</taxon>
    </lineage>
</organism>
<evidence type="ECO:0000256" key="2">
    <source>
        <dbReference type="ARBA" id="ARBA00022475"/>
    </source>
</evidence>
<evidence type="ECO:0000259" key="8">
    <source>
        <dbReference type="Pfam" id="PF00482"/>
    </source>
</evidence>
<dbReference type="PANTHER" id="PTHR35007">
    <property type="entry name" value="INTEGRAL MEMBRANE PROTEIN-RELATED"/>
    <property type="match status" value="1"/>
</dbReference>
<accession>A0AAW5S434</accession>
<comment type="caution">
    <text evidence="9">The sequence shown here is derived from an EMBL/GenBank/DDBJ whole genome shotgun (WGS) entry which is preliminary data.</text>
</comment>
<keyword evidence="5 7" id="KW-0472">Membrane</keyword>
<evidence type="ECO:0000256" key="7">
    <source>
        <dbReference type="SAM" id="Phobius"/>
    </source>
</evidence>
<dbReference type="RefSeq" id="WP_179143963.1">
    <property type="nucleotide sequence ID" value="NZ_JACKTG010000021.1"/>
</dbReference>
<evidence type="ECO:0000256" key="4">
    <source>
        <dbReference type="ARBA" id="ARBA00022989"/>
    </source>
</evidence>
<dbReference type="Pfam" id="PF00482">
    <property type="entry name" value="T2SSF"/>
    <property type="match status" value="1"/>
</dbReference>
<dbReference type="EMBL" id="JACKTG010000021">
    <property type="protein sequence ID" value="MCV6989607.1"/>
    <property type="molecule type" value="Genomic_DNA"/>
</dbReference>
<reference evidence="9" key="2">
    <citation type="journal article" date="2022" name="BMC Genomics">
        <title>Comparative genome analysis of mycobacteria focusing on tRNA and non-coding RNA.</title>
        <authorList>
            <person name="Behra P.R.K."/>
            <person name="Pettersson B.M.F."/>
            <person name="Ramesh M."/>
            <person name="Das S."/>
            <person name="Dasgupta S."/>
            <person name="Kirsebom L.A."/>
        </authorList>
    </citation>
    <scope>NUCLEOTIDE SEQUENCE</scope>
    <source>
        <strain evidence="9">DSM 45439</strain>
    </source>
</reference>
<feature type="transmembrane region" description="Helical" evidence="7">
    <location>
        <begin position="170"/>
        <end position="191"/>
    </location>
</feature>
<feature type="domain" description="Type II secretion system protein GspF" evidence="8">
    <location>
        <begin position="55"/>
        <end position="180"/>
    </location>
</feature>
<gene>
    <name evidence="9" type="ORF">H7I91_09825</name>
</gene>
<proteinExistence type="predicted"/>
<dbReference type="GO" id="GO:0005886">
    <property type="term" value="C:plasma membrane"/>
    <property type="evidence" value="ECO:0007669"/>
    <property type="project" value="UniProtKB-SubCell"/>
</dbReference>
<evidence type="ECO:0000256" key="5">
    <source>
        <dbReference type="ARBA" id="ARBA00023136"/>
    </source>
</evidence>
<feature type="region of interest" description="Disordered" evidence="6">
    <location>
        <begin position="19"/>
        <end position="46"/>
    </location>
</feature>
<dbReference type="PANTHER" id="PTHR35007:SF3">
    <property type="entry name" value="POSSIBLE CONSERVED ALANINE RICH MEMBRANE PROTEIN"/>
    <property type="match status" value="1"/>
</dbReference>
<keyword evidence="3 7" id="KW-0812">Transmembrane</keyword>
<evidence type="ECO:0000256" key="3">
    <source>
        <dbReference type="ARBA" id="ARBA00022692"/>
    </source>
</evidence>
<dbReference type="AlphaFoldDB" id="A0AAW5S434"/>
<name>A0AAW5S434_MYCBC</name>
<evidence type="ECO:0000313" key="10">
    <source>
        <dbReference type="Proteomes" id="UP001207588"/>
    </source>
</evidence>
<protein>
    <submittedName>
        <fullName evidence="9">Type II secretion system F family protein</fullName>
    </submittedName>
</protein>
<keyword evidence="4 7" id="KW-1133">Transmembrane helix</keyword>
<evidence type="ECO:0000256" key="1">
    <source>
        <dbReference type="ARBA" id="ARBA00004651"/>
    </source>
</evidence>
<dbReference type="Proteomes" id="UP001207588">
    <property type="component" value="Unassembled WGS sequence"/>
</dbReference>